<dbReference type="GO" id="GO:0003735">
    <property type="term" value="F:structural constituent of ribosome"/>
    <property type="evidence" value="ECO:0007669"/>
    <property type="project" value="UniProtKB-UniRule"/>
</dbReference>
<comment type="subunit">
    <text evidence="4">Component of the small ribosomal subunit. Mature ribosomes consist of a small (40S) and a large (60S) subunit. The 40S subunit contains about 33 different proteins and 1 molecule of RNA (18S). The 60S subunit contains about 49 different proteins and 3 molecules of RNA (25S, 5.8S and 5S).</text>
</comment>
<evidence type="ECO:0000256" key="3">
    <source>
        <dbReference type="ARBA" id="ARBA00023274"/>
    </source>
</evidence>
<evidence type="ECO:0000256" key="1">
    <source>
        <dbReference type="ARBA" id="ARBA00022490"/>
    </source>
</evidence>
<accession>A0A3M7KQT6</accession>
<protein>
    <recommendedName>
        <fullName evidence="4">Small ribosomal subunit protein eS1</fullName>
    </recommendedName>
</protein>
<dbReference type="InterPro" id="IPR027500">
    <property type="entry name" value="Ribosomal_eS1_euk"/>
</dbReference>
<dbReference type="Gene3D" id="3.40.50.720">
    <property type="entry name" value="NAD(P)-binding Rossmann-like Domain"/>
    <property type="match status" value="1"/>
</dbReference>
<name>A0A3M7KQT6_AUXPR</name>
<dbReference type="InterPro" id="IPR001593">
    <property type="entry name" value="Ribosomal_eS1"/>
</dbReference>
<dbReference type="GO" id="GO:0006412">
    <property type="term" value="P:translation"/>
    <property type="evidence" value="ECO:0007669"/>
    <property type="project" value="UniProtKB-UniRule"/>
</dbReference>
<dbReference type="PANTHER" id="PTHR11830">
    <property type="entry name" value="40S RIBOSOMAL PROTEIN S3A"/>
    <property type="match status" value="1"/>
</dbReference>
<keyword evidence="2 4" id="KW-0689">Ribosomal protein</keyword>
<dbReference type="InterPro" id="IPR036291">
    <property type="entry name" value="NAD(P)-bd_dom_sf"/>
</dbReference>
<evidence type="ECO:0000256" key="2">
    <source>
        <dbReference type="ARBA" id="ARBA00022980"/>
    </source>
</evidence>
<dbReference type="AlphaFoldDB" id="A0A3M7KQT6"/>
<comment type="similarity">
    <text evidence="4">Belongs to the eukaryotic ribosomal protein eS1 family.</text>
</comment>
<comment type="subcellular location">
    <subcellularLocation>
        <location evidence="4">Cytoplasm</location>
    </subcellularLocation>
</comment>
<evidence type="ECO:0000313" key="6">
    <source>
        <dbReference type="Proteomes" id="UP000279271"/>
    </source>
</evidence>
<dbReference type="EMBL" id="QOKY01000213">
    <property type="protein sequence ID" value="RMZ52209.1"/>
    <property type="molecule type" value="Genomic_DNA"/>
</dbReference>
<dbReference type="SUPFAM" id="SSF51735">
    <property type="entry name" value="NAD(P)-binding Rossmann-fold domains"/>
    <property type="match status" value="1"/>
</dbReference>
<gene>
    <name evidence="5" type="ORF">APUTEX25_001599</name>
</gene>
<dbReference type="SMART" id="SM01397">
    <property type="entry name" value="Ribosomal_S3Ae"/>
    <property type="match status" value="1"/>
</dbReference>
<proteinExistence type="inferred from homology"/>
<evidence type="ECO:0000256" key="4">
    <source>
        <dbReference type="HAMAP-Rule" id="MF_03122"/>
    </source>
</evidence>
<evidence type="ECO:0000313" key="5">
    <source>
        <dbReference type="EMBL" id="RMZ52209.1"/>
    </source>
</evidence>
<organism evidence="5 6">
    <name type="scientific">Auxenochlorella protothecoides</name>
    <name type="common">Green microalga</name>
    <name type="synonym">Chlorella protothecoides</name>
    <dbReference type="NCBI Taxonomy" id="3075"/>
    <lineage>
        <taxon>Eukaryota</taxon>
        <taxon>Viridiplantae</taxon>
        <taxon>Chlorophyta</taxon>
        <taxon>core chlorophytes</taxon>
        <taxon>Trebouxiophyceae</taxon>
        <taxon>Chlorellales</taxon>
        <taxon>Chlorellaceae</taxon>
        <taxon>Auxenochlorella</taxon>
    </lineage>
</organism>
<dbReference type="GO" id="GO:0022627">
    <property type="term" value="C:cytosolic small ribosomal subunit"/>
    <property type="evidence" value="ECO:0007669"/>
    <property type="project" value="UniProtKB-UniRule"/>
</dbReference>
<keyword evidence="1 4" id="KW-0963">Cytoplasm</keyword>
<dbReference type="Proteomes" id="UP000279271">
    <property type="component" value="Unassembled WGS sequence"/>
</dbReference>
<keyword evidence="3 4" id="KW-0687">Ribonucleoprotein</keyword>
<comment type="caution">
    <text evidence="5">The sequence shown here is derived from an EMBL/GenBank/DDBJ whole genome shotgun (WGS) entry which is preliminary data.</text>
</comment>
<dbReference type="Pfam" id="PF01015">
    <property type="entry name" value="Ribosomal_S3Ae"/>
    <property type="match status" value="1"/>
</dbReference>
<reference evidence="6" key="1">
    <citation type="journal article" date="2018" name="Algal Res.">
        <title>Characterization of plant carbon substrate utilization by Auxenochlorella protothecoides.</title>
        <authorList>
            <person name="Vogler B.W."/>
            <person name="Starkenburg S.R."/>
            <person name="Sudasinghe N."/>
            <person name="Schambach J.Y."/>
            <person name="Rollin J.A."/>
            <person name="Pattathil S."/>
            <person name="Barry A.N."/>
        </authorList>
    </citation>
    <scope>NUCLEOTIDE SEQUENCE [LARGE SCALE GENOMIC DNA]</scope>
    <source>
        <strain evidence="6">UTEX 25</strain>
    </source>
</reference>
<sequence>MSKGKKGGKKKIVDPFSKKDWYDIRAPSTFQQRAVGKTLVTRTAGTKIASDGLKGRVITVNLADLQKNEADAYRNIKLRVEDVQGRHCLTNFHGMDLTTDKLRSLVRKWQTLIEAHVDVKTTDGYTLRLFAIAFTKKRAGQVKKTAYAQSSQIRAIRRRMVDIMTREATSVDLKDLVAKFIPEAIGKEIEKACQGIYPLQNTFVRKVKVLRSPKFDVGKLMEVHGDLPTEVSTAVDRPAEGVATMAQESVRALEGRRVLIVNAHVSMGADVAETFAREGATLVLTAPQTLALHEVASRCGGMGGFDTLAPCETLELDLTSAEQLMHEVTSACKGVDVIVLAIGGTEGVDLPGPQDGSGDSPAYIQMSTDGSRFLAADREFPSAGQAALSCFKKQAAQE</sequence>
<dbReference type="HAMAP" id="MF_03122">
    <property type="entry name" value="Ribosomal_eS1_euk"/>
    <property type="match status" value="1"/>
</dbReference>
<feature type="initiator methionine" description="Removed" evidence="4">
    <location>
        <position position="1"/>
    </location>
</feature>